<dbReference type="Pfam" id="PF18476">
    <property type="entry name" value="PIN_8"/>
    <property type="match status" value="1"/>
</dbReference>
<evidence type="ECO:0000313" key="2">
    <source>
        <dbReference type="EMBL" id="AFY80626.1"/>
    </source>
</evidence>
<sequence length="466" mass="55321">MFGLPTKFVMDMKKIFAGYYSLNQEQFKELWENCIFVLDTNILLNLYRYNKNTRNDFINNVLRKIEERLWIPHQVALEFQENRLEVIESQQTQIATIKDKWKNHKAKFWGEIRTFHAINPESLIERLDKELSEYLNDKNSVIIEQLDFLIDDPLELTKHDTVRDIVDELFNGKIGESPTNEELTNIYKNGEERYRIKYPPGFKDQQDKRNDPPYLYKEMEFKRMYGDLILWKELLKKVESCSWKHVIFITDDDKDDWWNRNSGKTDGPRLELIQEMYEAGASLFYMYNSDRFIDRAEKYLGTKISDDSKQEIEEIADLNKYLLTCLSGQEVERAVFEWLIREYPDELITRNERIRDSSIDILRYSNGSKIGYEVKYIKGKLIPIIKLHQWIIKMQLVISRGSLDFGYIVIVTDQIENNNQMRVFAVKNFIQELKFADKLGFIVGGIYVQGDGTGADKYIFQEFSTI</sequence>
<dbReference type="eggNOG" id="COG4585">
    <property type="taxonomic scope" value="Bacteria"/>
</dbReference>
<dbReference type="STRING" id="56110.Oscil6304_0893"/>
<feature type="domain" description="PIN like" evidence="1">
    <location>
        <begin position="35"/>
        <end position="272"/>
    </location>
</feature>
<dbReference type="PATRIC" id="fig|56110.3.peg.1073"/>
<dbReference type="AlphaFoldDB" id="K9TEQ9"/>
<dbReference type="KEGG" id="oac:Oscil6304_0893"/>
<organism evidence="2 3">
    <name type="scientific">Oscillatoria acuminata PCC 6304</name>
    <dbReference type="NCBI Taxonomy" id="56110"/>
    <lineage>
        <taxon>Bacteria</taxon>
        <taxon>Bacillati</taxon>
        <taxon>Cyanobacteriota</taxon>
        <taxon>Cyanophyceae</taxon>
        <taxon>Oscillatoriophycideae</taxon>
        <taxon>Oscillatoriales</taxon>
        <taxon>Oscillatoriaceae</taxon>
        <taxon>Oscillatoria</taxon>
    </lineage>
</organism>
<protein>
    <recommendedName>
        <fullName evidence="1">PIN like domain-containing protein</fullName>
    </recommendedName>
</protein>
<keyword evidence="3" id="KW-1185">Reference proteome</keyword>
<dbReference type="EMBL" id="CP003607">
    <property type="protein sequence ID" value="AFY80626.1"/>
    <property type="molecule type" value="Genomic_DNA"/>
</dbReference>
<accession>K9TEQ9</accession>
<proteinExistence type="predicted"/>
<evidence type="ECO:0000259" key="1">
    <source>
        <dbReference type="Pfam" id="PF18476"/>
    </source>
</evidence>
<evidence type="ECO:0000313" key="3">
    <source>
        <dbReference type="Proteomes" id="UP000010367"/>
    </source>
</evidence>
<gene>
    <name evidence="2" type="ORF">Oscil6304_0893</name>
</gene>
<name>K9TEQ9_9CYAN</name>
<dbReference type="InterPro" id="IPR041578">
    <property type="entry name" value="PIN_8"/>
</dbReference>
<dbReference type="Proteomes" id="UP000010367">
    <property type="component" value="Chromosome"/>
</dbReference>
<dbReference type="HOGENOM" id="CLU_045114_1_0_3"/>
<reference evidence="2 3" key="1">
    <citation type="submission" date="2012-06" db="EMBL/GenBank/DDBJ databases">
        <title>Finished chromosome of genome of Oscillatoria acuminata PCC 6304.</title>
        <authorList>
            <consortium name="US DOE Joint Genome Institute"/>
            <person name="Gugger M."/>
            <person name="Coursin T."/>
            <person name="Rippka R."/>
            <person name="Tandeau De Marsac N."/>
            <person name="Huntemann M."/>
            <person name="Wei C.-L."/>
            <person name="Han J."/>
            <person name="Detter J.C."/>
            <person name="Han C."/>
            <person name="Tapia R."/>
            <person name="Davenport K."/>
            <person name="Daligault H."/>
            <person name="Erkkila T."/>
            <person name="Gu W."/>
            <person name="Munk A.C.C."/>
            <person name="Teshima H."/>
            <person name="Xu Y."/>
            <person name="Chain P."/>
            <person name="Chen A."/>
            <person name="Krypides N."/>
            <person name="Mavromatis K."/>
            <person name="Markowitz V."/>
            <person name="Szeto E."/>
            <person name="Ivanova N."/>
            <person name="Mikhailova N."/>
            <person name="Ovchinnikova G."/>
            <person name="Pagani I."/>
            <person name="Pati A."/>
            <person name="Goodwin L."/>
            <person name="Peters L."/>
            <person name="Pitluck S."/>
            <person name="Woyke T."/>
            <person name="Kerfeld C."/>
        </authorList>
    </citation>
    <scope>NUCLEOTIDE SEQUENCE [LARGE SCALE GENOMIC DNA]</scope>
    <source>
        <strain evidence="2 3">PCC 6304</strain>
    </source>
</reference>
<dbReference type="InParanoid" id="K9TEQ9"/>